<comment type="function">
    <text evidence="5">Zinc chaperone that directly transfers zinc cofactor to target proteins, thereby activating them. Zinc is transferred from the CXCC motif in the GTPase domain to the zinc binding site in target proteins in a process requiring GTP hydrolysis.</text>
</comment>
<dbReference type="InterPro" id="IPR003495">
    <property type="entry name" value="CobW/HypB/UreG_nucleotide-bd"/>
</dbReference>
<dbReference type="Pfam" id="PF02492">
    <property type="entry name" value="cobW"/>
    <property type="match status" value="1"/>
</dbReference>
<reference evidence="9 10" key="1">
    <citation type="submission" date="2019-03" db="EMBL/GenBank/DDBJ databases">
        <title>Genomic Encyclopedia of Type Strains, Phase IV (KMG-IV): sequencing the most valuable type-strain genomes for metagenomic binning, comparative biology and taxonomic classification.</title>
        <authorList>
            <person name="Goeker M."/>
        </authorList>
    </citation>
    <scope>NUCLEOTIDE SEQUENCE [LARGE SCALE GENOMIC DNA]</scope>
    <source>
        <strain evidence="9 10">DSM 24591</strain>
    </source>
</reference>
<dbReference type="SUPFAM" id="SSF52540">
    <property type="entry name" value="P-loop containing nucleoside triphosphate hydrolases"/>
    <property type="match status" value="1"/>
</dbReference>
<dbReference type="EMBL" id="SMAJ01000003">
    <property type="protein sequence ID" value="TCT09762.1"/>
    <property type="molecule type" value="Genomic_DNA"/>
</dbReference>
<dbReference type="GO" id="GO:0000166">
    <property type="term" value="F:nucleotide binding"/>
    <property type="evidence" value="ECO:0007669"/>
    <property type="project" value="UniProtKB-KW"/>
</dbReference>
<feature type="domain" description="CobW C-terminal" evidence="8">
    <location>
        <begin position="234"/>
        <end position="321"/>
    </location>
</feature>
<dbReference type="GO" id="GO:0005737">
    <property type="term" value="C:cytoplasm"/>
    <property type="evidence" value="ECO:0007669"/>
    <property type="project" value="TreeGrafter"/>
</dbReference>
<sequence length="326" mass="35153">MADPAPLPLTVLGGFLGSGKTTLLNHILRTRHGLRVLVMVNDFGSINVDASLIESSNTAQGVIHLNNGCVCCTMGGELMAALIKVEQMAPHLDWVIIEGSGVSDPKKIAQIGRAGAGFQLRSIVTLADASSIRETAQDRYVGDMVARQLKSAHLILLNKIDLVSQQQRADVAQWLGGIAPEALIVETVNAEIDWDIFFSQFQSAGSRSLPGSGRVFEFPAALKTGPDNVMRHLVSLTIEQSAPYDEEKLKQALAELDPFIFRIKGVVATGCEAKPFLLQYSPNGRYELNAYKGGDSDITGKLVVIGSSSLHEDSLRKIFTSAQIEP</sequence>
<dbReference type="RefSeq" id="WP_165930939.1">
    <property type="nucleotide sequence ID" value="NZ_SMAJ01000003.1"/>
</dbReference>
<evidence type="ECO:0000256" key="4">
    <source>
        <dbReference type="ARBA" id="ARBA00034320"/>
    </source>
</evidence>
<dbReference type="PANTHER" id="PTHR13748">
    <property type="entry name" value="COBW-RELATED"/>
    <property type="match status" value="1"/>
</dbReference>
<name>A0A4R3M9G4_9BURK</name>
<dbReference type="Gene3D" id="3.30.1220.10">
    <property type="entry name" value="CobW-like, C-terminal domain"/>
    <property type="match status" value="1"/>
</dbReference>
<dbReference type="InterPro" id="IPR027417">
    <property type="entry name" value="P-loop_NTPase"/>
</dbReference>
<accession>A0A4R3M9G4</accession>
<keyword evidence="10" id="KW-1185">Reference proteome</keyword>
<evidence type="ECO:0000256" key="2">
    <source>
        <dbReference type="ARBA" id="ARBA00022801"/>
    </source>
</evidence>
<comment type="similarity">
    <text evidence="4">Belongs to the SIMIBI class G3E GTPase family. ZNG1 subfamily.</text>
</comment>
<evidence type="ECO:0000256" key="1">
    <source>
        <dbReference type="ARBA" id="ARBA00022741"/>
    </source>
</evidence>
<evidence type="ECO:0000259" key="8">
    <source>
        <dbReference type="Pfam" id="PF07683"/>
    </source>
</evidence>
<dbReference type="InterPro" id="IPR011629">
    <property type="entry name" value="CobW-like_C"/>
</dbReference>
<evidence type="ECO:0000256" key="6">
    <source>
        <dbReference type="ARBA" id="ARBA00049117"/>
    </source>
</evidence>
<dbReference type="InterPro" id="IPR036627">
    <property type="entry name" value="CobW-likC_sf"/>
</dbReference>
<keyword evidence="3" id="KW-0143">Chaperone</keyword>
<keyword evidence="1" id="KW-0547">Nucleotide-binding</keyword>
<comment type="caution">
    <text evidence="9">The sequence shown here is derived from an EMBL/GenBank/DDBJ whole genome shotgun (WGS) entry which is preliminary data.</text>
</comment>
<evidence type="ECO:0000259" key="7">
    <source>
        <dbReference type="Pfam" id="PF02492"/>
    </source>
</evidence>
<keyword evidence="2" id="KW-0378">Hydrolase</keyword>
<dbReference type="AlphaFoldDB" id="A0A4R3M9G4"/>
<gene>
    <name evidence="9" type="ORF">EDC26_103385</name>
</gene>
<evidence type="ECO:0000313" key="9">
    <source>
        <dbReference type="EMBL" id="TCT09762.1"/>
    </source>
</evidence>
<dbReference type="Gene3D" id="3.40.50.300">
    <property type="entry name" value="P-loop containing nucleotide triphosphate hydrolases"/>
    <property type="match status" value="1"/>
</dbReference>
<protein>
    <submittedName>
        <fullName evidence="9">G3E family GTPase</fullName>
    </submittedName>
</protein>
<dbReference type="PANTHER" id="PTHR13748:SF62">
    <property type="entry name" value="COBW DOMAIN-CONTAINING PROTEIN"/>
    <property type="match status" value="1"/>
</dbReference>
<dbReference type="Pfam" id="PF07683">
    <property type="entry name" value="CobW_C"/>
    <property type="match status" value="1"/>
</dbReference>
<dbReference type="GO" id="GO:0016787">
    <property type="term" value="F:hydrolase activity"/>
    <property type="evidence" value="ECO:0007669"/>
    <property type="project" value="UniProtKB-KW"/>
</dbReference>
<dbReference type="SUPFAM" id="SSF90002">
    <property type="entry name" value="Hypothetical protein YjiA, C-terminal domain"/>
    <property type="match status" value="1"/>
</dbReference>
<dbReference type="CDD" id="cd03112">
    <property type="entry name" value="CobW-like"/>
    <property type="match status" value="1"/>
</dbReference>
<evidence type="ECO:0000256" key="3">
    <source>
        <dbReference type="ARBA" id="ARBA00023186"/>
    </source>
</evidence>
<dbReference type="InterPro" id="IPR051316">
    <property type="entry name" value="Zinc-reg_GTPase_activator"/>
</dbReference>
<organism evidence="9 10">
    <name type="scientific">Paralcaligenes ureilyticus</name>
    <dbReference type="NCBI Taxonomy" id="627131"/>
    <lineage>
        <taxon>Bacteria</taxon>
        <taxon>Pseudomonadati</taxon>
        <taxon>Pseudomonadota</taxon>
        <taxon>Betaproteobacteria</taxon>
        <taxon>Burkholderiales</taxon>
        <taxon>Alcaligenaceae</taxon>
        <taxon>Paralcaligenes</taxon>
    </lineage>
</organism>
<dbReference type="Proteomes" id="UP000295525">
    <property type="component" value="Unassembled WGS sequence"/>
</dbReference>
<evidence type="ECO:0000313" key="10">
    <source>
        <dbReference type="Proteomes" id="UP000295525"/>
    </source>
</evidence>
<comment type="catalytic activity">
    <reaction evidence="6">
        <text>GTP + H2O = GDP + phosphate + H(+)</text>
        <dbReference type="Rhea" id="RHEA:19669"/>
        <dbReference type="ChEBI" id="CHEBI:15377"/>
        <dbReference type="ChEBI" id="CHEBI:15378"/>
        <dbReference type="ChEBI" id="CHEBI:37565"/>
        <dbReference type="ChEBI" id="CHEBI:43474"/>
        <dbReference type="ChEBI" id="CHEBI:58189"/>
    </reaction>
    <physiologicalReaction direction="left-to-right" evidence="6">
        <dbReference type="Rhea" id="RHEA:19670"/>
    </physiologicalReaction>
</comment>
<proteinExistence type="inferred from homology"/>
<feature type="domain" description="CobW/HypB/UreG nucleotide-binding" evidence="7">
    <location>
        <begin position="8"/>
        <end position="184"/>
    </location>
</feature>
<evidence type="ECO:0000256" key="5">
    <source>
        <dbReference type="ARBA" id="ARBA00045658"/>
    </source>
</evidence>